<keyword evidence="1" id="KW-0732">Signal</keyword>
<dbReference type="EMBL" id="MHQY01000001">
    <property type="protein sequence ID" value="OHA14823.1"/>
    <property type="molecule type" value="Genomic_DNA"/>
</dbReference>
<dbReference type="AlphaFoldDB" id="A0A1G2LTE6"/>
<name>A0A1G2LTE6_9BACT</name>
<evidence type="ECO:0000313" key="3">
    <source>
        <dbReference type="Proteomes" id="UP000177171"/>
    </source>
</evidence>
<sequence length="139" mass="15127">MKSIVALVVFTIIIVFSADSAVAESNPLLTIFEGVGVGMNVGEVIDAVLGFDMGGGCYCMVIKTDNPKVLEAISYSRDFKSPGKDVLIGVKAPIGPHASLQIEMDRSLDSFVKDLKNAKVVKITYSYEFMKFKKELVKK</sequence>
<organism evidence="2 3">
    <name type="scientific">Candidatus Sungbacteria bacterium RIFCSPLOWO2_12_FULL_41_11</name>
    <dbReference type="NCBI Taxonomy" id="1802286"/>
    <lineage>
        <taxon>Bacteria</taxon>
        <taxon>Candidatus Sungiibacteriota</taxon>
    </lineage>
</organism>
<feature type="chain" id="PRO_5009583600" evidence="1">
    <location>
        <begin position="18"/>
        <end position="139"/>
    </location>
</feature>
<accession>A0A1G2LTE6</accession>
<evidence type="ECO:0000313" key="2">
    <source>
        <dbReference type="EMBL" id="OHA14823.1"/>
    </source>
</evidence>
<reference evidence="2 3" key="1">
    <citation type="journal article" date="2016" name="Nat. Commun.">
        <title>Thousands of microbial genomes shed light on interconnected biogeochemical processes in an aquifer system.</title>
        <authorList>
            <person name="Anantharaman K."/>
            <person name="Brown C.T."/>
            <person name="Hug L.A."/>
            <person name="Sharon I."/>
            <person name="Castelle C.J."/>
            <person name="Probst A.J."/>
            <person name="Thomas B.C."/>
            <person name="Singh A."/>
            <person name="Wilkins M.J."/>
            <person name="Karaoz U."/>
            <person name="Brodie E.L."/>
            <person name="Williams K.H."/>
            <person name="Hubbard S.S."/>
            <person name="Banfield J.F."/>
        </authorList>
    </citation>
    <scope>NUCLEOTIDE SEQUENCE [LARGE SCALE GENOMIC DNA]</scope>
</reference>
<proteinExistence type="predicted"/>
<dbReference type="Proteomes" id="UP000177171">
    <property type="component" value="Unassembled WGS sequence"/>
</dbReference>
<protein>
    <submittedName>
        <fullName evidence="2">Uncharacterized protein</fullName>
    </submittedName>
</protein>
<comment type="caution">
    <text evidence="2">The sequence shown here is derived from an EMBL/GenBank/DDBJ whole genome shotgun (WGS) entry which is preliminary data.</text>
</comment>
<feature type="signal peptide" evidence="1">
    <location>
        <begin position="1"/>
        <end position="17"/>
    </location>
</feature>
<evidence type="ECO:0000256" key="1">
    <source>
        <dbReference type="SAM" id="SignalP"/>
    </source>
</evidence>
<gene>
    <name evidence="2" type="ORF">A3G49_03985</name>
</gene>